<protein>
    <submittedName>
        <fullName evidence="4">ATP-binding protein</fullName>
    </submittedName>
</protein>
<name>A0ABV2ZFV7_9ACTN</name>
<dbReference type="InterPro" id="IPR036890">
    <property type="entry name" value="HATPase_C_sf"/>
</dbReference>
<feature type="domain" description="Histidine kinase/HSP90-like ATPase" evidence="3">
    <location>
        <begin position="24"/>
        <end position="114"/>
    </location>
</feature>
<sequence>MNARPAHPPQIYRLRAPNSPTSPKICRDTVTLLLRVNGHHPELVETAGLLVSELVTNVSVHTGSLAVRLEAVVRQDRVRVSVYDDEPDAPPDPSTPACSSENGRGLLLVEAMAQAWGLGLAHPSDPSGRGGKHVWFELRHQSAESAASRAC</sequence>
<dbReference type="EMBL" id="JBEZVE010000006">
    <property type="protein sequence ID" value="MEU3781436.1"/>
    <property type="molecule type" value="Genomic_DNA"/>
</dbReference>
<keyword evidence="5" id="KW-1185">Reference proteome</keyword>
<reference evidence="4 5" key="1">
    <citation type="submission" date="2024-06" db="EMBL/GenBank/DDBJ databases">
        <title>The Natural Products Discovery Center: Release of the First 8490 Sequenced Strains for Exploring Actinobacteria Biosynthetic Diversity.</title>
        <authorList>
            <person name="Kalkreuter E."/>
            <person name="Kautsar S.A."/>
            <person name="Yang D."/>
            <person name="Bader C.D."/>
            <person name="Teijaro C.N."/>
            <person name="Fluegel L."/>
            <person name="Davis C.M."/>
            <person name="Simpson J.R."/>
            <person name="Lauterbach L."/>
            <person name="Steele A.D."/>
            <person name="Gui C."/>
            <person name="Meng S."/>
            <person name="Li G."/>
            <person name="Viehrig K."/>
            <person name="Ye F."/>
            <person name="Su P."/>
            <person name="Kiefer A.F."/>
            <person name="Nichols A."/>
            <person name="Cepeda A.J."/>
            <person name="Yan W."/>
            <person name="Fan B."/>
            <person name="Jiang Y."/>
            <person name="Adhikari A."/>
            <person name="Zheng C.-J."/>
            <person name="Schuster L."/>
            <person name="Cowan T.M."/>
            <person name="Smanski M.J."/>
            <person name="Chevrette M.G."/>
            <person name="De Carvalho L.P.S."/>
            <person name="Shen B."/>
        </authorList>
    </citation>
    <scope>NUCLEOTIDE SEQUENCE [LARGE SCALE GENOMIC DNA]</scope>
    <source>
        <strain evidence="4 5">NPDC033843</strain>
    </source>
</reference>
<evidence type="ECO:0000259" key="3">
    <source>
        <dbReference type="Pfam" id="PF13581"/>
    </source>
</evidence>
<feature type="region of interest" description="Disordered" evidence="2">
    <location>
        <begin position="1"/>
        <end position="20"/>
    </location>
</feature>
<evidence type="ECO:0000313" key="4">
    <source>
        <dbReference type="EMBL" id="MEU3781436.1"/>
    </source>
</evidence>
<accession>A0ABV2ZFV7</accession>
<gene>
    <name evidence="4" type="ORF">AB0E89_12760</name>
</gene>
<dbReference type="PANTHER" id="PTHR35526">
    <property type="entry name" value="ANTI-SIGMA-F FACTOR RSBW-RELATED"/>
    <property type="match status" value="1"/>
</dbReference>
<comment type="caution">
    <text evidence="4">The sequence shown here is derived from an EMBL/GenBank/DDBJ whole genome shotgun (WGS) entry which is preliminary data.</text>
</comment>
<keyword evidence="1" id="KW-0418">Kinase</keyword>
<dbReference type="InterPro" id="IPR003594">
    <property type="entry name" value="HATPase_dom"/>
</dbReference>
<evidence type="ECO:0000256" key="1">
    <source>
        <dbReference type="ARBA" id="ARBA00022527"/>
    </source>
</evidence>
<dbReference type="CDD" id="cd16936">
    <property type="entry name" value="HATPase_RsbW-like"/>
    <property type="match status" value="1"/>
</dbReference>
<dbReference type="Proteomes" id="UP001550739">
    <property type="component" value="Unassembled WGS sequence"/>
</dbReference>
<evidence type="ECO:0000313" key="5">
    <source>
        <dbReference type="Proteomes" id="UP001550739"/>
    </source>
</evidence>
<keyword evidence="4" id="KW-0547">Nucleotide-binding</keyword>
<dbReference type="InterPro" id="IPR050267">
    <property type="entry name" value="Anti-sigma-factor_SerPK"/>
</dbReference>
<dbReference type="Pfam" id="PF13581">
    <property type="entry name" value="HATPase_c_2"/>
    <property type="match status" value="1"/>
</dbReference>
<organism evidence="4 5">
    <name type="scientific">Streptomyces sp. 900129855</name>
    <dbReference type="NCBI Taxonomy" id="3155129"/>
    <lineage>
        <taxon>Bacteria</taxon>
        <taxon>Bacillati</taxon>
        <taxon>Actinomycetota</taxon>
        <taxon>Actinomycetes</taxon>
        <taxon>Kitasatosporales</taxon>
        <taxon>Streptomycetaceae</taxon>
        <taxon>Streptomyces</taxon>
    </lineage>
</organism>
<proteinExistence type="predicted"/>
<dbReference type="GO" id="GO:0005524">
    <property type="term" value="F:ATP binding"/>
    <property type="evidence" value="ECO:0007669"/>
    <property type="project" value="UniProtKB-KW"/>
</dbReference>
<evidence type="ECO:0000256" key="2">
    <source>
        <dbReference type="SAM" id="MobiDB-lite"/>
    </source>
</evidence>
<dbReference type="Gene3D" id="3.30.565.10">
    <property type="entry name" value="Histidine kinase-like ATPase, C-terminal domain"/>
    <property type="match status" value="1"/>
</dbReference>
<dbReference type="SUPFAM" id="SSF55874">
    <property type="entry name" value="ATPase domain of HSP90 chaperone/DNA topoisomerase II/histidine kinase"/>
    <property type="match status" value="1"/>
</dbReference>
<keyword evidence="1" id="KW-0808">Transferase</keyword>
<keyword evidence="1" id="KW-0723">Serine/threonine-protein kinase</keyword>
<dbReference type="PANTHER" id="PTHR35526:SF3">
    <property type="entry name" value="ANTI-SIGMA-F FACTOR RSBW"/>
    <property type="match status" value="1"/>
</dbReference>
<dbReference type="RefSeq" id="WP_334578934.1">
    <property type="nucleotide sequence ID" value="NZ_JBEZVE010000006.1"/>
</dbReference>
<keyword evidence="4" id="KW-0067">ATP-binding</keyword>